<dbReference type="Proteomes" id="UP000022910">
    <property type="component" value="Unassembled WGS sequence"/>
</dbReference>
<dbReference type="PANTHER" id="PTHR24410">
    <property type="entry name" value="HL07962P-RELATED"/>
    <property type="match status" value="1"/>
</dbReference>
<dbReference type="SMART" id="SM00225">
    <property type="entry name" value="BTB"/>
    <property type="match status" value="1"/>
</dbReference>
<dbReference type="InterPro" id="IPR000210">
    <property type="entry name" value="BTB/POZ_dom"/>
</dbReference>
<dbReference type="SUPFAM" id="SSF54695">
    <property type="entry name" value="POZ domain"/>
    <property type="match status" value="1"/>
</dbReference>
<accession>A0A015LVL7</accession>
<evidence type="ECO:0000259" key="2">
    <source>
        <dbReference type="PROSITE" id="PS51886"/>
    </source>
</evidence>
<dbReference type="PROSITE" id="PS51886">
    <property type="entry name" value="TLDC"/>
    <property type="match status" value="1"/>
</dbReference>
<dbReference type="Pfam" id="PF00651">
    <property type="entry name" value="BTB"/>
    <property type="match status" value="1"/>
</dbReference>
<name>A0A015LVL7_RHIIW</name>
<dbReference type="CDD" id="cd18186">
    <property type="entry name" value="BTB_POZ_ZBTB_KLHL-like"/>
    <property type="match status" value="1"/>
</dbReference>
<dbReference type="PANTHER" id="PTHR24410:SF23">
    <property type="entry name" value="BTB DOMAIN-CONTAINING PROTEIN-RELATED"/>
    <property type="match status" value="1"/>
</dbReference>
<evidence type="ECO:0000313" key="3">
    <source>
        <dbReference type="EMBL" id="EXX76731.1"/>
    </source>
</evidence>
<evidence type="ECO:0008006" key="5">
    <source>
        <dbReference type="Google" id="ProtNLM"/>
    </source>
</evidence>
<feature type="domain" description="BTB" evidence="1">
    <location>
        <begin position="23"/>
        <end position="96"/>
    </location>
</feature>
<evidence type="ECO:0000259" key="1">
    <source>
        <dbReference type="PROSITE" id="PS50097"/>
    </source>
</evidence>
<dbReference type="HOGENOM" id="CLU_021542_0_1_1"/>
<dbReference type="OrthoDB" id="2160519at2759"/>
<dbReference type="Pfam" id="PF07534">
    <property type="entry name" value="TLD"/>
    <property type="match status" value="1"/>
</dbReference>
<dbReference type="AlphaFoldDB" id="A0A015LVL7"/>
<sequence length="470" mass="55445">MSFEYSKDLINDYEKLLEIDKGYDVIIYAGENDNMKEIYAHSFILRIRSQYFRAAFSNEWAIKKDGKFIFKKPNVSPQIFKIVLRFIYCGKVDLKNLKNPELLNLLVAVDELNIQTLIPCIQDYLINHQHEILQQNPVEILEIVHSVHQCDTFSRLWDYFLETICDKPDILFNPDNLIKLKEPLLKFLLNRDDLMLDEIVIWDNLIKWSFTQHPTIQQDVNKWNNEEIAIMKSTFQDFIPLIRFYQISSEDFHSKVYPFRVLLPEDLIDNILAFHATPNKILDNNIQPSRNPKYNTYIVKSQHFAIFSSWIEKKSNSYYNLKCIPYHFNLIYRASRDGFTAEAFHENCDDIGATITIVKIKGSEQIFGGFNPFDWDLCGDYKTTKNSFIFSFMDRKNMKTAKVGYSNGRCSVGCYQDYGPIFGYYLYYKNTHWMVNNDFSRNYPGIKIPISVLEITNIDDYEVFQIVKKS</sequence>
<gene>
    <name evidence="3" type="ORF">RirG_030380</name>
</gene>
<organism evidence="3 4">
    <name type="scientific">Rhizophagus irregularis (strain DAOM 197198w)</name>
    <name type="common">Glomus intraradices</name>
    <dbReference type="NCBI Taxonomy" id="1432141"/>
    <lineage>
        <taxon>Eukaryota</taxon>
        <taxon>Fungi</taxon>
        <taxon>Fungi incertae sedis</taxon>
        <taxon>Mucoromycota</taxon>
        <taxon>Glomeromycotina</taxon>
        <taxon>Glomeromycetes</taxon>
        <taxon>Glomerales</taxon>
        <taxon>Glomeraceae</taxon>
        <taxon>Rhizophagus</taxon>
    </lineage>
</organism>
<dbReference type="InterPro" id="IPR051481">
    <property type="entry name" value="BTB-POZ/Galectin-3-binding"/>
</dbReference>
<dbReference type="InterPro" id="IPR011333">
    <property type="entry name" value="SKP1/BTB/POZ_sf"/>
</dbReference>
<reference evidence="3 4" key="1">
    <citation type="submission" date="2014-02" db="EMBL/GenBank/DDBJ databases">
        <title>Single nucleus genome sequencing reveals high similarity among nuclei of an endomycorrhizal fungus.</title>
        <authorList>
            <person name="Lin K."/>
            <person name="Geurts R."/>
            <person name="Zhang Z."/>
            <person name="Limpens E."/>
            <person name="Saunders D.G."/>
            <person name="Mu D."/>
            <person name="Pang E."/>
            <person name="Cao H."/>
            <person name="Cha H."/>
            <person name="Lin T."/>
            <person name="Zhou Q."/>
            <person name="Shang Y."/>
            <person name="Li Y."/>
            <person name="Ivanov S."/>
            <person name="Sharma T."/>
            <person name="Velzen R.V."/>
            <person name="Ruijter N.D."/>
            <person name="Aanen D.K."/>
            <person name="Win J."/>
            <person name="Kamoun S."/>
            <person name="Bisseling T."/>
            <person name="Huang S."/>
        </authorList>
    </citation>
    <scope>NUCLEOTIDE SEQUENCE [LARGE SCALE GENOMIC DNA]</scope>
    <source>
        <strain evidence="4">DAOM197198w</strain>
    </source>
</reference>
<dbReference type="InterPro" id="IPR006571">
    <property type="entry name" value="TLDc_dom"/>
</dbReference>
<dbReference type="EMBL" id="JEMT01011864">
    <property type="protein sequence ID" value="EXX76731.1"/>
    <property type="molecule type" value="Genomic_DNA"/>
</dbReference>
<proteinExistence type="predicted"/>
<keyword evidence="4" id="KW-1185">Reference proteome</keyword>
<protein>
    <recommendedName>
        <fullName evidence="5">Btb/poz domain-containing protein 19-like</fullName>
    </recommendedName>
</protein>
<comment type="caution">
    <text evidence="3">The sequence shown here is derived from an EMBL/GenBank/DDBJ whole genome shotgun (WGS) entry which is preliminary data.</text>
</comment>
<dbReference type="Gene3D" id="3.30.710.10">
    <property type="entry name" value="Potassium Channel Kv1.1, Chain A"/>
    <property type="match status" value="1"/>
</dbReference>
<dbReference type="PROSITE" id="PS50097">
    <property type="entry name" value="BTB"/>
    <property type="match status" value="1"/>
</dbReference>
<evidence type="ECO:0000313" key="4">
    <source>
        <dbReference type="Proteomes" id="UP000022910"/>
    </source>
</evidence>
<feature type="domain" description="TLDc" evidence="2">
    <location>
        <begin position="297"/>
        <end position="467"/>
    </location>
</feature>